<feature type="active site" description="Charge relay system" evidence="5 6">
    <location>
        <position position="447"/>
    </location>
</feature>
<sequence>MRRTWRRSTFASAGALAIAATALAPSVIGASTASAADTAKPIVGSAAAVQTQRSATVTLITGDKVRVTRTTDGQPVAEVLPGADGNVGEYQTLRDGDNLYVFPASTAQAFAAGIVDKELFNVTGLVAQGVDDAHSDSIRVIAQYDKDSRTVSDTTPAPPGAGETTALDSVNSLAYAVDKSDAQAAWADLTDAVSAAGSGLAKLWLDRPVRATMADSTAQIGAPAAWQAGLDGEGSTVAVLDTGVDADHPDLAGRIKDKRDFTRSPNGTNDLVGHGTHVASTIAGTGAASGGKERGVASGAKLLIGKVLGDSGSGFDSDIIAGMQWAVDNKADVVSMSLGAPTPATACDDPIAQAVNTLSASSNSLFVIAAGNMGSGQNTVSSPGCATSALTVGAVDSTDATAYFSSRGPVSTSHLTKPEIAAPGVDILAANAGGRGLYAYRTMSGTSMATPHVAGAAAIAKEENPSLTGAQLKQLLTSSADPTVAGGAQEVGAGRLDVARMLSQTVVGQSTVYGGAFDYPQTHAYAPSTLRYTNRGNAAIDLRLSVEKVLGNDNRPINTPLIRTPQHVVVPAHGTADIPITVQLGANIPDSALGDITARILATGGNQRVSTAFNLYATAPAVTVKVSVIDRNGNPATGSSSIAMVNTDTSKGDNRTIGGKEQTYTLRPGRYFLSSFVTTPTPGTAANSRAAAQSMTYLARPEVTIDKDTTIVLDARQAYPLTVSTEQRSELRTTVMTFERLWPTNRYYAGSIGATAGTKQFFAQVDGKVAKGDGSFEFGDYSRLVAPPVSSMTTSGGLALHPLSAKLGLGNLNGDGSADVVSVGAGTTTDFKNVVVTGKVAVAHVAIGASDFSIASLAKTGGAKALLLYRDDPGTWLATSSSTSAAQVPTYTLPSGEGAALAAELAAGPSTLTWSAQSKTPYAYTLGFYNDGQLVTAQKHDVTDASLGHINASYASMGVATDMLEQTAVQRPSTVAFSLGADWMATPSSRTEYFPADDGSQWYKAIQSSFGFAEVMADKWRTFTPGQEVNDAWYGGSLAPALRTDGNGKPQMIGERQGTLIGVAPMVWGDSADHYADQGSFGDLGNLTLKRDGVQIGSSLDPFGVFSVPSDDARYDLTLHVEKATSSNFRYWKRSAATDTTWSFRSHEEPDVYSRALPMLMPRLDLPADGLKTVAAGSITIPARVQVNPGYDSGAIVAAKVWTSTDNGTTWVQGTTDLTSTGANLVVDHTGQSGKQVSLRVELTDANGATVLQTITRAYDVR</sequence>
<organism evidence="11 12">
    <name type="scientific">Intrasporangium oryzae NRRL B-24470</name>
    <dbReference type="NCBI Taxonomy" id="1386089"/>
    <lineage>
        <taxon>Bacteria</taxon>
        <taxon>Bacillati</taxon>
        <taxon>Actinomycetota</taxon>
        <taxon>Actinomycetes</taxon>
        <taxon>Micrococcales</taxon>
        <taxon>Intrasporangiaceae</taxon>
        <taxon>Intrasporangium</taxon>
    </lineage>
</organism>
<evidence type="ECO:0000256" key="9">
    <source>
        <dbReference type="SAM" id="SignalP"/>
    </source>
</evidence>
<dbReference type="InterPro" id="IPR022398">
    <property type="entry name" value="Peptidase_S8_His-AS"/>
</dbReference>
<evidence type="ECO:0000256" key="4">
    <source>
        <dbReference type="ARBA" id="ARBA00022825"/>
    </source>
</evidence>
<feature type="active site" description="Charge relay system" evidence="5 6">
    <location>
        <position position="274"/>
    </location>
</feature>
<feature type="signal peptide" evidence="9">
    <location>
        <begin position="1"/>
        <end position="35"/>
    </location>
</feature>
<evidence type="ECO:0000256" key="1">
    <source>
        <dbReference type="ARBA" id="ARBA00011073"/>
    </source>
</evidence>
<feature type="region of interest" description="Disordered" evidence="8">
    <location>
        <begin position="639"/>
        <end position="660"/>
    </location>
</feature>
<gene>
    <name evidence="11" type="ORF">N865_14405</name>
</gene>
<dbReference type="PRINTS" id="PR00723">
    <property type="entry name" value="SUBTILISIN"/>
</dbReference>
<dbReference type="PATRIC" id="fig|1386089.3.peg.3158"/>
<feature type="compositionally biased region" description="Polar residues" evidence="8">
    <location>
        <begin position="639"/>
        <end position="649"/>
    </location>
</feature>
<dbReference type="PANTHER" id="PTHR43399">
    <property type="entry name" value="SUBTILISIN-RELATED"/>
    <property type="match status" value="1"/>
</dbReference>
<evidence type="ECO:0000256" key="8">
    <source>
        <dbReference type="SAM" id="MobiDB-lite"/>
    </source>
</evidence>
<dbReference type="PROSITE" id="PS00137">
    <property type="entry name" value="SUBTILASE_HIS"/>
    <property type="match status" value="1"/>
</dbReference>
<dbReference type="GO" id="GO:0006508">
    <property type="term" value="P:proteolysis"/>
    <property type="evidence" value="ECO:0007669"/>
    <property type="project" value="UniProtKB-KW"/>
</dbReference>
<dbReference type="PROSITE" id="PS00136">
    <property type="entry name" value="SUBTILASE_ASP"/>
    <property type="match status" value="1"/>
</dbReference>
<dbReference type="Proteomes" id="UP000019489">
    <property type="component" value="Unassembled WGS sequence"/>
</dbReference>
<keyword evidence="12" id="KW-1185">Reference proteome</keyword>
<evidence type="ECO:0000256" key="2">
    <source>
        <dbReference type="ARBA" id="ARBA00022670"/>
    </source>
</evidence>
<keyword evidence="9" id="KW-0732">Signal</keyword>
<keyword evidence="2 6" id="KW-0645">Protease</keyword>
<dbReference type="eggNOG" id="COG1404">
    <property type="taxonomic scope" value="Bacteria"/>
</dbReference>
<dbReference type="Pfam" id="PF00082">
    <property type="entry name" value="Peptidase_S8"/>
    <property type="match status" value="1"/>
</dbReference>
<dbReference type="SUPFAM" id="SSF52025">
    <property type="entry name" value="PA domain"/>
    <property type="match status" value="1"/>
</dbReference>
<feature type="domain" description="Peptidase S8/S53" evidence="10">
    <location>
        <begin position="232"/>
        <end position="493"/>
    </location>
</feature>
<accession>W9G5P8</accession>
<dbReference type="InterPro" id="IPR051048">
    <property type="entry name" value="Peptidase_S8/S53_subtilisin"/>
</dbReference>
<dbReference type="GO" id="GO:0004252">
    <property type="term" value="F:serine-type endopeptidase activity"/>
    <property type="evidence" value="ECO:0007669"/>
    <property type="project" value="UniProtKB-UniRule"/>
</dbReference>
<dbReference type="CDD" id="cd07487">
    <property type="entry name" value="Peptidases_S8_1"/>
    <property type="match status" value="1"/>
</dbReference>
<dbReference type="InterPro" id="IPR023827">
    <property type="entry name" value="Peptidase_S8_Asp-AS"/>
</dbReference>
<evidence type="ECO:0000256" key="6">
    <source>
        <dbReference type="PROSITE-ProRule" id="PRU01240"/>
    </source>
</evidence>
<evidence type="ECO:0000256" key="7">
    <source>
        <dbReference type="RuleBase" id="RU003355"/>
    </source>
</evidence>
<evidence type="ECO:0000256" key="5">
    <source>
        <dbReference type="PIRSR" id="PIRSR615500-1"/>
    </source>
</evidence>
<dbReference type="InterPro" id="IPR046450">
    <property type="entry name" value="PA_dom_sf"/>
</dbReference>
<feature type="active site" description="Charge relay system" evidence="5 6">
    <location>
        <position position="241"/>
    </location>
</feature>
<dbReference type="AlphaFoldDB" id="W9G5P8"/>
<name>W9G5P8_9MICO</name>
<evidence type="ECO:0000256" key="3">
    <source>
        <dbReference type="ARBA" id="ARBA00022801"/>
    </source>
</evidence>
<dbReference type="PANTHER" id="PTHR43399:SF4">
    <property type="entry name" value="CELL WALL-ASSOCIATED PROTEASE"/>
    <property type="match status" value="1"/>
</dbReference>
<feature type="chain" id="PRO_5004922691" evidence="9">
    <location>
        <begin position="36"/>
        <end position="1262"/>
    </location>
</feature>
<protein>
    <submittedName>
        <fullName evidence="11">Peptidase</fullName>
    </submittedName>
</protein>
<evidence type="ECO:0000259" key="10">
    <source>
        <dbReference type="Pfam" id="PF00082"/>
    </source>
</evidence>
<comment type="similarity">
    <text evidence="1 6 7">Belongs to the peptidase S8 family.</text>
</comment>
<dbReference type="Gene3D" id="3.50.30.30">
    <property type="match status" value="1"/>
</dbReference>
<dbReference type="MEROPS" id="S08.069"/>
<comment type="caution">
    <text evidence="11">The sequence shown here is derived from an EMBL/GenBank/DDBJ whole genome shotgun (WGS) entry which is preliminary data.</text>
</comment>
<dbReference type="SUPFAM" id="SSF52743">
    <property type="entry name" value="Subtilisin-like"/>
    <property type="match status" value="1"/>
</dbReference>
<proteinExistence type="inferred from homology"/>
<keyword evidence="4 6" id="KW-0720">Serine protease</keyword>
<dbReference type="InterPro" id="IPR023828">
    <property type="entry name" value="Peptidase_S8_Ser-AS"/>
</dbReference>
<keyword evidence="3 6" id="KW-0378">Hydrolase</keyword>
<reference evidence="11 12" key="1">
    <citation type="submission" date="2013-08" db="EMBL/GenBank/DDBJ databases">
        <title>Intrasporangium oryzae NRRL B-24470.</title>
        <authorList>
            <person name="Liu H."/>
            <person name="Wang G."/>
        </authorList>
    </citation>
    <scope>NUCLEOTIDE SEQUENCE [LARGE SCALE GENOMIC DNA]</scope>
    <source>
        <strain evidence="11 12">NRRL B-24470</strain>
    </source>
</reference>
<dbReference type="InterPro" id="IPR036852">
    <property type="entry name" value="Peptidase_S8/S53_dom_sf"/>
</dbReference>
<dbReference type="PROSITE" id="PS51892">
    <property type="entry name" value="SUBTILASE"/>
    <property type="match status" value="1"/>
</dbReference>
<dbReference type="Gene3D" id="3.40.50.200">
    <property type="entry name" value="Peptidase S8/S53 domain"/>
    <property type="match status" value="1"/>
</dbReference>
<evidence type="ECO:0000313" key="12">
    <source>
        <dbReference type="Proteomes" id="UP000019489"/>
    </source>
</evidence>
<evidence type="ECO:0000313" key="11">
    <source>
        <dbReference type="EMBL" id="EWT00627.1"/>
    </source>
</evidence>
<dbReference type="EMBL" id="AWSA01000038">
    <property type="protein sequence ID" value="EWT00627.1"/>
    <property type="molecule type" value="Genomic_DNA"/>
</dbReference>
<dbReference type="PROSITE" id="PS00138">
    <property type="entry name" value="SUBTILASE_SER"/>
    <property type="match status" value="1"/>
</dbReference>
<dbReference type="InterPro" id="IPR000209">
    <property type="entry name" value="Peptidase_S8/S53_dom"/>
</dbReference>
<dbReference type="InterPro" id="IPR015500">
    <property type="entry name" value="Peptidase_S8_subtilisin-rel"/>
</dbReference>
<dbReference type="STRING" id="1386089.N865_14405"/>